<evidence type="ECO:0000256" key="1">
    <source>
        <dbReference type="PROSITE-ProRule" id="PRU00047"/>
    </source>
</evidence>
<dbReference type="PANTHER" id="PTHR31286:SF99">
    <property type="entry name" value="DUF4283 DOMAIN-CONTAINING PROTEIN"/>
    <property type="match status" value="1"/>
</dbReference>
<dbReference type="GO" id="GO:0008270">
    <property type="term" value="F:zinc ion binding"/>
    <property type="evidence" value="ECO:0007669"/>
    <property type="project" value="UniProtKB-KW"/>
</dbReference>
<keyword evidence="1" id="KW-0862">Zinc</keyword>
<keyword evidence="1" id="KW-0479">Metal-binding</keyword>
<dbReference type="InterPro" id="IPR040256">
    <property type="entry name" value="At4g02000-like"/>
</dbReference>
<feature type="region of interest" description="Disordered" evidence="2">
    <location>
        <begin position="382"/>
        <end position="402"/>
    </location>
</feature>
<dbReference type="InterPro" id="IPR001878">
    <property type="entry name" value="Znf_CCHC"/>
</dbReference>
<proteinExistence type="predicted"/>
<dbReference type="EMBL" id="CAMGYJ010000002">
    <property type="protein sequence ID" value="CAI0375478.1"/>
    <property type="molecule type" value="Genomic_DNA"/>
</dbReference>
<feature type="compositionally biased region" description="Polar residues" evidence="2">
    <location>
        <begin position="392"/>
        <end position="402"/>
    </location>
</feature>
<dbReference type="GO" id="GO:0003676">
    <property type="term" value="F:nucleic acid binding"/>
    <property type="evidence" value="ECO:0007669"/>
    <property type="project" value="InterPro"/>
</dbReference>
<reference evidence="4" key="1">
    <citation type="submission" date="2022-08" db="EMBL/GenBank/DDBJ databases">
        <authorList>
            <person name="Gutierrez-Valencia J."/>
        </authorList>
    </citation>
    <scope>NUCLEOTIDE SEQUENCE</scope>
</reference>
<evidence type="ECO:0000313" key="5">
    <source>
        <dbReference type="Proteomes" id="UP001154282"/>
    </source>
</evidence>
<sequence length="402" mass="44623">MREEDKDDDVPEDDDPRCPTIPFTSREKQGYRRKWRSALIVKVLGRTFPFPVISKRLQALWAKTGVLQISSMSYGYYVVRFTNQMDYELAAMGGPWRIGEHYITVRQWRKDFNPKFAEVASTLVWARFPDLPIEFVNHEAVERIASRIGRPVRVDRATMTGDRVKYGRVCVEVDLTKPLLSQFKIEGRTYYITFEGLHNICTECGKYGHSVKACPTLRTEVPATPSSSTPEPEAMKGPEKLYGEWMMVKPRNNKTSVHKTKEVPVKANKVTSTVPDNGGSRFAILGDESPQKEMEVEMELVSESGAQGTTGQQNDPADAFPVPTGTKPAAAAMQQEAGEGHRAMNIPPMVDKQRAELVDVPVTSSGTSVIFHAEHVTGAKMKLGLDPGKGGTQTKKNGSSSA</sequence>
<dbReference type="PROSITE" id="PS50158">
    <property type="entry name" value="ZF_CCHC"/>
    <property type="match status" value="1"/>
</dbReference>
<protein>
    <recommendedName>
        <fullName evidence="3">CCHC-type domain-containing protein</fullName>
    </recommendedName>
</protein>
<comment type="caution">
    <text evidence="4">The sequence shown here is derived from an EMBL/GenBank/DDBJ whole genome shotgun (WGS) entry which is preliminary data.</text>
</comment>
<evidence type="ECO:0000313" key="4">
    <source>
        <dbReference type="EMBL" id="CAI0375478.1"/>
    </source>
</evidence>
<keyword evidence="1" id="KW-0863">Zinc-finger</keyword>
<dbReference type="PANTHER" id="PTHR31286">
    <property type="entry name" value="GLYCINE-RICH CELL WALL STRUCTURAL PROTEIN 1.8-LIKE"/>
    <property type="match status" value="1"/>
</dbReference>
<dbReference type="InterPro" id="IPR025558">
    <property type="entry name" value="DUF4283"/>
</dbReference>
<feature type="domain" description="CCHC-type" evidence="3">
    <location>
        <begin position="201"/>
        <end position="215"/>
    </location>
</feature>
<gene>
    <name evidence="4" type="ORF">LITE_LOCUS605</name>
</gene>
<dbReference type="Proteomes" id="UP001154282">
    <property type="component" value="Unassembled WGS sequence"/>
</dbReference>
<accession>A0AAV0GS54</accession>
<feature type="region of interest" description="Disordered" evidence="2">
    <location>
        <begin position="1"/>
        <end position="24"/>
    </location>
</feature>
<name>A0AAV0GS54_9ROSI</name>
<evidence type="ECO:0000256" key="2">
    <source>
        <dbReference type="SAM" id="MobiDB-lite"/>
    </source>
</evidence>
<evidence type="ECO:0000259" key="3">
    <source>
        <dbReference type="PROSITE" id="PS50158"/>
    </source>
</evidence>
<dbReference type="Pfam" id="PF14111">
    <property type="entry name" value="DUF4283"/>
    <property type="match status" value="1"/>
</dbReference>
<feature type="compositionally biased region" description="Acidic residues" evidence="2">
    <location>
        <begin position="1"/>
        <end position="15"/>
    </location>
</feature>
<keyword evidence="5" id="KW-1185">Reference proteome</keyword>
<dbReference type="AlphaFoldDB" id="A0AAV0GS54"/>
<organism evidence="4 5">
    <name type="scientific">Linum tenue</name>
    <dbReference type="NCBI Taxonomy" id="586396"/>
    <lineage>
        <taxon>Eukaryota</taxon>
        <taxon>Viridiplantae</taxon>
        <taxon>Streptophyta</taxon>
        <taxon>Embryophyta</taxon>
        <taxon>Tracheophyta</taxon>
        <taxon>Spermatophyta</taxon>
        <taxon>Magnoliopsida</taxon>
        <taxon>eudicotyledons</taxon>
        <taxon>Gunneridae</taxon>
        <taxon>Pentapetalae</taxon>
        <taxon>rosids</taxon>
        <taxon>fabids</taxon>
        <taxon>Malpighiales</taxon>
        <taxon>Linaceae</taxon>
        <taxon>Linum</taxon>
    </lineage>
</organism>